<feature type="domain" description="PAC" evidence="2">
    <location>
        <begin position="129"/>
        <end position="181"/>
    </location>
</feature>
<feature type="region of interest" description="Disordered" evidence="1">
    <location>
        <begin position="236"/>
        <end position="267"/>
    </location>
</feature>
<dbReference type="InterPro" id="IPR000014">
    <property type="entry name" value="PAS"/>
</dbReference>
<dbReference type="Gene3D" id="3.30.450.20">
    <property type="entry name" value="PAS domain"/>
    <property type="match status" value="1"/>
</dbReference>
<organism evidence="3">
    <name type="scientific">uncultured Gemmatimonadota bacterium</name>
    <dbReference type="NCBI Taxonomy" id="203437"/>
    <lineage>
        <taxon>Bacteria</taxon>
        <taxon>Pseudomonadati</taxon>
        <taxon>Gemmatimonadota</taxon>
        <taxon>environmental samples</taxon>
    </lineage>
</organism>
<protein>
    <submittedName>
        <fullName evidence="3">Diguanylate cyclase/phosphodiesterase (GGDEF &amp; EAL domains) with PAS/PAC sensor(S)</fullName>
    </submittedName>
</protein>
<dbReference type="PROSITE" id="PS50113">
    <property type="entry name" value="PAC"/>
    <property type="match status" value="1"/>
</dbReference>
<dbReference type="NCBIfam" id="TIGR00229">
    <property type="entry name" value="sensory_box"/>
    <property type="match status" value="1"/>
</dbReference>
<feature type="region of interest" description="Disordered" evidence="1">
    <location>
        <begin position="1"/>
        <end position="23"/>
    </location>
</feature>
<evidence type="ECO:0000313" key="3">
    <source>
        <dbReference type="EMBL" id="CAA9311897.1"/>
    </source>
</evidence>
<evidence type="ECO:0000256" key="1">
    <source>
        <dbReference type="SAM" id="MobiDB-lite"/>
    </source>
</evidence>
<gene>
    <name evidence="3" type="ORF">AVDCRST_MAG89-1171</name>
</gene>
<sequence length="267" mass="28871">MATGAGEAGDGGPRWPHDSETAERVAAAARGRGRRMGDAEGAMREALREEVRASNPAFAALAENVRDYAIFLLNPDGVITYWGEGAHLMKWWQREEAEGAHLRLLYPENGSQDGTAEEHILEAAQTGEYTGEGQRVRRDGSTFWAGVTLTALRDPGGELFGFCKVTRDVTARRASETALAAASAAQTARDVAMALAREADGARVRAEEAAEFEREHARGSREYIARVLEPELADERATLADERATRTLEDDARKRESGSGPDAGTQG</sequence>
<feature type="compositionally biased region" description="Gly residues" evidence="1">
    <location>
        <begin position="1"/>
        <end position="12"/>
    </location>
</feature>
<dbReference type="InterPro" id="IPR000700">
    <property type="entry name" value="PAS-assoc_C"/>
</dbReference>
<dbReference type="EMBL" id="CADCTV010000260">
    <property type="protein sequence ID" value="CAA9311897.1"/>
    <property type="molecule type" value="Genomic_DNA"/>
</dbReference>
<proteinExistence type="predicted"/>
<evidence type="ECO:0000259" key="2">
    <source>
        <dbReference type="PROSITE" id="PS50113"/>
    </source>
</evidence>
<feature type="compositionally biased region" description="Basic and acidic residues" evidence="1">
    <location>
        <begin position="236"/>
        <end position="257"/>
    </location>
</feature>
<reference evidence="3" key="1">
    <citation type="submission" date="2020-02" db="EMBL/GenBank/DDBJ databases">
        <authorList>
            <person name="Meier V. D."/>
        </authorList>
    </citation>
    <scope>NUCLEOTIDE SEQUENCE</scope>
    <source>
        <strain evidence="3">AVDCRST_MAG89</strain>
    </source>
</reference>
<accession>A0A6J4KPW1</accession>
<dbReference type="SUPFAM" id="SSF55785">
    <property type="entry name" value="PYP-like sensor domain (PAS domain)"/>
    <property type="match status" value="1"/>
</dbReference>
<dbReference type="CDD" id="cd00130">
    <property type="entry name" value="PAS"/>
    <property type="match status" value="1"/>
</dbReference>
<dbReference type="AlphaFoldDB" id="A0A6J4KPW1"/>
<dbReference type="InterPro" id="IPR013767">
    <property type="entry name" value="PAS_fold"/>
</dbReference>
<dbReference type="InterPro" id="IPR035965">
    <property type="entry name" value="PAS-like_dom_sf"/>
</dbReference>
<name>A0A6J4KPW1_9BACT</name>
<dbReference type="Pfam" id="PF00989">
    <property type="entry name" value="PAS"/>
    <property type="match status" value="1"/>
</dbReference>
<dbReference type="GO" id="GO:0006355">
    <property type="term" value="P:regulation of DNA-templated transcription"/>
    <property type="evidence" value="ECO:0007669"/>
    <property type="project" value="InterPro"/>
</dbReference>